<evidence type="ECO:0000313" key="4">
    <source>
        <dbReference type="Proteomes" id="UP000472265"/>
    </source>
</evidence>
<keyword evidence="1" id="KW-0175">Coiled coil</keyword>
<accession>A0A671UNG2</accession>
<reference evidence="3" key="2">
    <citation type="submission" date="2025-08" db="UniProtKB">
        <authorList>
            <consortium name="Ensembl"/>
        </authorList>
    </citation>
    <scope>IDENTIFICATION</scope>
</reference>
<dbReference type="OMA" id="WIVILEV"/>
<evidence type="ECO:0000256" key="1">
    <source>
        <dbReference type="SAM" id="Coils"/>
    </source>
</evidence>
<feature type="coiled-coil region" evidence="1">
    <location>
        <begin position="90"/>
        <end position="117"/>
    </location>
</feature>
<dbReference type="Ensembl" id="ENSSAUT00010016902.1">
    <property type="protein sequence ID" value="ENSSAUP00010015947.1"/>
    <property type="gene ID" value="ENSSAUG00010007373.1"/>
</dbReference>
<dbReference type="PANTHER" id="PTHR46888:SF13">
    <property type="entry name" value="RIBONUCLEASE H"/>
    <property type="match status" value="1"/>
</dbReference>
<dbReference type="Gene3D" id="1.10.4020.10">
    <property type="entry name" value="DNA breaking-rejoining enzymes"/>
    <property type="match status" value="1"/>
</dbReference>
<reference evidence="3" key="3">
    <citation type="submission" date="2025-09" db="UniProtKB">
        <authorList>
            <consortium name="Ensembl"/>
        </authorList>
    </citation>
    <scope>IDENTIFICATION</scope>
</reference>
<evidence type="ECO:0000259" key="2">
    <source>
        <dbReference type="PROSITE" id="PS50804"/>
    </source>
</evidence>
<protein>
    <recommendedName>
        <fullName evidence="2">SCAN box domain-containing protein</fullName>
    </recommendedName>
</protein>
<dbReference type="InParanoid" id="A0A671UNG2"/>
<sequence length="464" mass="52173">MATVTGFIQSPSDELLNSCTKEQLLKLIEHYDIDIGEKRLKEEIKGSLRAALIENGVLQSPSGNVAFVGSTAVALTFEQQKELLLLQMERDKLGIEKERLRRSLEKEKLELQQYRLDLIKAGGLSGDAGTGWLEESVAAGSQSLKRFDVVGNLRLVPKCEERDPDTFFSLFERVANVRGWPEADRVVLLQSVLTGKAQEAYSALGEIESKNFATVKEAILKAYELVPEAYRQHFRSWRKSDKQSHVEFAKDLTKHFNRWCSALEVTTFKDLCDLMIQEQFKESIPPEVATHIAERGVKTASEAATLADEYALAHKRNFGKCVSNNSTAKAVQSAKSTWSESAKTNYAPRSVGVGQERNYCHERGHWKAEYPVLKNRVNHSGWKKVKPAALSAPVRKFSVVSEEQRDSVKPETEKYSGFEAFVSDGFVSLTGSDNKVAVKILRYRRKGFIYSGFCAALFPGIRYW</sequence>
<proteinExistence type="predicted"/>
<dbReference type="GeneTree" id="ENSGT00940000165751"/>
<dbReference type="Proteomes" id="UP000472265">
    <property type="component" value="Chromosome 20"/>
</dbReference>
<feature type="domain" description="SCAN box" evidence="2">
    <location>
        <begin position="231"/>
        <end position="309"/>
    </location>
</feature>
<dbReference type="InterPro" id="IPR038269">
    <property type="entry name" value="SCAN_sf"/>
</dbReference>
<dbReference type="PANTHER" id="PTHR46888">
    <property type="entry name" value="ZINC KNUCKLE DOMAINCONTAINING PROTEIN-RELATED"/>
    <property type="match status" value="1"/>
</dbReference>
<dbReference type="AlphaFoldDB" id="A0A671UNG2"/>
<name>A0A671UNG2_SPAAU</name>
<keyword evidence="4" id="KW-1185">Reference proteome</keyword>
<organism evidence="3 4">
    <name type="scientific">Sparus aurata</name>
    <name type="common">Gilthead sea bream</name>
    <dbReference type="NCBI Taxonomy" id="8175"/>
    <lineage>
        <taxon>Eukaryota</taxon>
        <taxon>Metazoa</taxon>
        <taxon>Chordata</taxon>
        <taxon>Craniata</taxon>
        <taxon>Vertebrata</taxon>
        <taxon>Euteleostomi</taxon>
        <taxon>Actinopterygii</taxon>
        <taxon>Neopterygii</taxon>
        <taxon>Teleostei</taxon>
        <taxon>Neoteleostei</taxon>
        <taxon>Acanthomorphata</taxon>
        <taxon>Eupercaria</taxon>
        <taxon>Spariformes</taxon>
        <taxon>Sparidae</taxon>
        <taxon>Sparus</taxon>
    </lineage>
</organism>
<dbReference type="PROSITE" id="PS50804">
    <property type="entry name" value="SCAN_BOX"/>
    <property type="match status" value="1"/>
</dbReference>
<dbReference type="SUPFAM" id="SSF47353">
    <property type="entry name" value="Retrovirus capsid dimerization domain-like"/>
    <property type="match status" value="1"/>
</dbReference>
<evidence type="ECO:0000313" key="3">
    <source>
        <dbReference type="Ensembl" id="ENSSAUP00010015947.1"/>
    </source>
</evidence>
<reference evidence="3" key="1">
    <citation type="submission" date="2021-04" db="EMBL/GenBank/DDBJ databases">
        <authorList>
            <consortium name="Wellcome Sanger Institute Data Sharing"/>
        </authorList>
    </citation>
    <scope>NUCLEOTIDE SEQUENCE [LARGE SCALE GENOMIC DNA]</scope>
</reference>
<dbReference type="InterPro" id="IPR003309">
    <property type="entry name" value="SCAN_dom"/>
</dbReference>
<dbReference type="Pfam" id="PF02023">
    <property type="entry name" value="SCAN"/>
    <property type="match status" value="1"/>
</dbReference>